<evidence type="ECO:0000313" key="3">
    <source>
        <dbReference type="EMBL" id="EET08608.1"/>
    </source>
</evidence>
<evidence type="ECO:0000256" key="2">
    <source>
        <dbReference type="HAMAP-Rule" id="MF_00518"/>
    </source>
</evidence>
<comment type="catalytic activity">
    <reaction evidence="2">
        <text>glycyl-tRNA(Ala) + H2O = tRNA(Ala) + glycine + H(+)</text>
        <dbReference type="Rhea" id="RHEA:53744"/>
        <dbReference type="Rhea" id="RHEA-COMP:9657"/>
        <dbReference type="Rhea" id="RHEA-COMP:13640"/>
        <dbReference type="ChEBI" id="CHEBI:15377"/>
        <dbReference type="ChEBI" id="CHEBI:15378"/>
        <dbReference type="ChEBI" id="CHEBI:57305"/>
        <dbReference type="ChEBI" id="CHEBI:78442"/>
        <dbReference type="ChEBI" id="CHEBI:78522"/>
    </reaction>
</comment>
<keyword evidence="2" id="KW-0694">RNA-binding</keyword>
<reference evidence="3" key="1">
    <citation type="submission" date="2009-05" db="EMBL/GenBank/DDBJ databases">
        <authorList>
            <person name="Harkins D.M."/>
            <person name="DeShazer D."/>
            <person name="Woods D.E."/>
            <person name="Brinkac L.M."/>
            <person name="Brown K.A."/>
            <person name="Hung G.C."/>
            <person name="Tuanyok A."/>
            <person name="Zhang B."/>
            <person name="Nierman W.C."/>
        </authorList>
    </citation>
    <scope>NUCLEOTIDE SEQUENCE [LARGE SCALE GENOMIC DNA]</scope>
    <source>
        <strain evidence="3">1710a</strain>
    </source>
</reference>
<dbReference type="GO" id="GO:0019478">
    <property type="term" value="P:D-amino acid catabolic process"/>
    <property type="evidence" value="ECO:0007669"/>
    <property type="project" value="UniProtKB-UniRule"/>
</dbReference>
<comment type="similarity">
    <text evidence="1 2">Belongs to the DTD family.</text>
</comment>
<dbReference type="PANTHER" id="PTHR10472">
    <property type="entry name" value="D-TYROSYL-TRNA TYR DEACYLASE"/>
    <property type="match status" value="1"/>
</dbReference>
<dbReference type="FunFam" id="3.50.80.10:FF:000001">
    <property type="entry name" value="D-aminoacyl-tRNA deacylase"/>
    <property type="match status" value="1"/>
</dbReference>
<proteinExistence type="inferred from homology"/>
<dbReference type="EMBL" id="CM000832">
    <property type="protein sequence ID" value="EET08608.1"/>
    <property type="molecule type" value="Genomic_DNA"/>
</dbReference>
<dbReference type="EC" id="3.1.1.96" evidence="2"/>
<keyword evidence="2" id="KW-0963">Cytoplasm</keyword>
<comment type="subcellular location">
    <subcellularLocation>
        <location evidence="2">Cytoplasm</location>
    </subcellularLocation>
</comment>
<dbReference type="HAMAP" id="MF_00518">
    <property type="entry name" value="Deacylase_Dtd"/>
    <property type="match status" value="1"/>
</dbReference>
<organism evidence="3">
    <name type="scientific">Burkholderia pseudomallei 1710a</name>
    <dbReference type="NCBI Taxonomy" id="320371"/>
    <lineage>
        <taxon>Bacteria</taxon>
        <taxon>Pseudomonadati</taxon>
        <taxon>Pseudomonadota</taxon>
        <taxon>Betaproteobacteria</taxon>
        <taxon>Burkholderiales</taxon>
        <taxon>Burkholderiaceae</taxon>
        <taxon>Burkholderia</taxon>
        <taxon>pseudomallei group</taxon>
    </lineage>
</organism>
<dbReference type="HOGENOM" id="CLU_076901_1_1_4"/>
<keyword evidence="2 3" id="KW-0378">Hydrolase</keyword>
<accession>A0A0E1W622</accession>
<feature type="short sequence motif" description="Gly-cisPro motif, important for rejection of L-amino acids" evidence="2">
    <location>
        <begin position="167"/>
        <end position="168"/>
    </location>
</feature>
<dbReference type="CDD" id="cd00563">
    <property type="entry name" value="Dtyr_deacylase"/>
    <property type="match status" value="1"/>
</dbReference>
<comment type="domain">
    <text evidence="2">A Gly-cisPro motif from one monomer fits into the active site of the other monomer to allow specific chiral rejection of L-amino acids.</text>
</comment>
<dbReference type="NCBIfam" id="TIGR00256">
    <property type="entry name" value="D-aminoacyl-tRNA deacylase"/>
    <property type="match status" value="1"/>
</dbReference>
<protein>
    <recommendedName>
        <fullName evidence="2">D-aminoacyl-tRNA deacylase</fullName>
        <shortName evidence="2">DTD</shortName>
        <ecNumber evidence="2">3.1.1.96</ecNumber>
    </recommendedName>
    <alternativeName>
        <fullName evidence="2">Gly-tRNA(Ala) deacylase</fullName>
        <ecNumber evidence="2">3.1.1.-</ecNumber>
    </alternativeName>
</protein>
<gene>
    <name evidence="2 3" type="primary">dtd</name>
    <name evidence="3" type="ORF">BURPS1710A_3899</name>
</gene>
<sequence length="177" mass="19093">MAGHAARGARRRAWPPRRVRDADARMIALIQRVKRADVRVGERVTGEIGPGLLALVCAERGDTEAAADKLLAKVLGYRVFSDAAGKMNLPVSNLDGAGRAGGLLLVSQFTLAADTNSGLRPSFTPAAPPDEGERLFDYFVRRARERHPIVATGEFGADMQVSLVNDGPVTFWLQTRA</sequence>
<dbReference type="GO" id="GO:0106026">
    <property type="term" value="F:Gly-tRNA(Ala) deacylase activity"/>
    <property type="evidence" value="ECO:0007669"/>
    <property type="project" value="UniProtKB-UniRule"/>
</dbReference>
<dbReference type="AlphaFoldDB" id="A0A0E1W622"/>
<dbReference type="SUPFAM" id="SSF69500">
    <property type="entry name" value="DTD-like"/>
    <property type="match status" value="1"/>
</dbReference>
<dbReference type="GO" id="GO:0051500">
    <property type="term" value="F:D-tyrosyl-tRNA(Tyr) deacylase activity"/>
    <property type="evidence" value="ECO:0007669"/>
    <property type="project" value="TreeGrafter"/>
</dbReference>
<dbReference type="GO" id="GO:0000049">
    <property type="term" value="F:tRNA binding"/>
    <property type="evidence" value="ECO:0007669"/>
    <property type="project" value="UniProtKB-UniRule"/>
</dbReference>
<dbReference type="GO" id="GO:0043908">
    <property type="term" value="F:Ser(Gly)-tRNA(Ala) hydrolase activity"/>
    <property type="evidence" value="ECO:0007669"/>
    <property type="project" value="UniProtKB-UniRule"/>
</dbReference>
<keyword evidence="2" id="KW-0820">tRNA-binding</keyword>
<dbReference type="Gene3D" id="3.50.80.10">
    <property type="entry name" value="D-tyrosyl-tRNA(Tyr) deacylase"/>
    <property type="match status" value="1"/>
</dbReference>
<dbReference type="EC" id="3.1.1.-" evidence="2"/>
<dbReference type="Pfam" id="PF02580">
    <property type="entry name" value="Tyr_Deacylase"/>
    <property type="match status" value="1"/>
</dbReference>
<name>A0A0E1W622_BURPE</name>
<dbReference type="PANTHER" id="PTHR10472:SF5">
    <property type="entry name" value="D-AMINOACYL-TRNA DEACYLASE 1"/>
    <property type="match status" value="1"/>
</dbReference>
<dbReference type="InterPro" id="IPR003732">
    <property type="entry name" value="Daa-tRNA_deacyls_DTD"/>
</dbReference>
<comment type="subunit">
    <text evidence="2">Homodimer.</text>
</comment>
<dbReference type="GO" id="GO:0005737">
    <property type="term" value="C:cytoplasm"/>
    <property type="evidence" value="ECO:0007669"/>
    <property type="project" value="UniProtKB-SubCell"/>
</dbReference>
<evidence type="ECO:0000256" key="1">
    <source>
        <dbReference type="ARBA" id="ARBA00009673"/>
    </source>
</evidence>
<comment type="function">
    <text evidence="2">An aminoacyl-tRNA editing enzyme that deacylates mischarged D-aminoacyl-tRNAs. Also deacylates mischarged glycyl-tRNA(Ala), protecting cells against glycine mischarging by AlaRS. Acts via tRNA-based rather than protein-based catalysis; rejects L-amino acids rather than detecting D-amino acids in the active site. By recycling D-aminoacyl-tRNA to D-amino acids and free tRNA molecules, this enzyme counteracts the toxicity associated with the formation of D-aminoacyl-tRNA entities in vivo and helps enforce protein L-homochirality.</text>
</comment>
<comment type="catalytic activity">
    <reaction evidence="2">
        <text>a D-aminoacyl-tRNA + H2O = a tRNA + a D-alpha-amino acid + H(+)</text>
        <dbReference type="Rhea" id="RHEA:13953"/>
        <dbReference type="Rhea" id="RHEA-COMP:10123"/>
        <dbReference type="Rhea" id="RHEA-COMP:10124"/>
        <dbReference type="ChEBI" id="CHEBI:15377"/>
        <dbReference type="ChEBI" id="CHEBI:15378"/>
        <dbReference type="ChEBI" id="CHEBI:59871"/>
        <dbReference type="ChEBI" id="CHEBI:78442"/>
        <dbReference type="ChEBI" id="CHEBI:79333"/>
        <dbReference type="EC" id="3.1.1.96"/>
    </reaction>
</comment>
<dbReference type="Proteomes" id="UP000001812">
    <property type="component" value="Chromosome I"/>
</dbReference>
<dbReference type="InterPro" id="IPR023509">
    <property type="entry name" value="DTD-like_sf"/>
</dbReference>